<keyword evidence="3" id="KW-1185">Reference proteome</keyword>
<gene>
    <name evidence="2" type="ORF">WA1_31200</name>
</gene>
<evidence type="ECO:0000313" key="3">
    <source>
        <dbReference type="Proteomes" id="UP000076925"/>
    </source>
</evidence>
<comment type="caution">
    <text evidence="2">The sequence shown here is derived from an EMBL/GenBank/DDBJ whole genome shotgun (WGS) entry which is preliminary data.</text>
</comment>
<accession>A0A139X3E8</accession>
<dbReference type="Pfam" id="PF21828">
    <property type="entry name" value="DUF6888"/>
    <property type="match status" value="1"/>
</dbReference>
<dbReference type="AlphaFoldDB" id="A0A139X3E8"/>
<dbReference type="Proteomes" id="UP000076925">
    <property type="component" value="Unassembled WGS sequence"/>
</dbReference>
<organism evidence="2 3">
    <name type="scientific">Scytonema hofmannii PCC 7110</name>
    <dbReference type="NCBI Taxonomy" id="128403"/>
    <lineage>
        <taxon>Bacteria</taxon>
        <taxon>Bacillati</taxon>
        <taxon>Cyanobacteriota</taxon>
        <taxon>Cyanophyceae</taxon>
        <taxon>Nostocales</taxon>
        <taxon>Scytonemataceae</taxon>
        <taxon>Scytonema</taxon>
    </lineage>
</organism>
<evidence type="ECO:0000313" key="2">
    <source>
        <dbReference type="EMBL" id="KYC39215.1"/>
    </source>
</evidence>
<dbReference type="EMBL" id="ANNX02000035">
    <property type="protein sequence ID" value="KYC39215.1"/>
    <property type="molecule type" value="Genomic_DNA"/>
</dbReference>
<sequence length="67" mass="7950">MLVLYEIFTPQMPTRAQLESLYRLGYYLTYFTLQPIYLICIDRRTGNLFILAGHNEEIEITQEGEVF</sequence>
<protein>
    <recommendedName>
        <fullName evidence="1">DUF6888 domain-containing protein</fullName>
    </recommendedName>
</protein>
<dbReference type="STRING" id="128403.WA1_31200"/>
<evidence type="ECO:0000259" key="1">
    <source>
        <dbReference type="Pfam" id="PF21828"/>
    </source>
</evidence>
<feature type="domain" description="DUF6888" evidence="1">
    <location>
        <begin position="12"/>
        <end position="66"/>
    </location>
</feature>
<dbReference type="OrthoDB" id="427187at2"/>
<dbReference type="InterPro" id="IPR054181">
    <property type="entry name" value="DUF6888"/>
</dbReference>
<proteinExistence type="predicted"/>
<reference evidence="2 3" key="1">
    <citation type="journal article" date="2013" name="Genome Biol. Evol.">
        <title>Genomes of Stigonematalean cyanobacteria (subsection V) and the evolution of oxygenic photosynthesis from prokaryotes to plastids.</title>
        <authorList>
            <person name="Dagan T."/>
            <person name="Roettger M."/>
            <person name="Stucken K."/>
            <person name="Landan G."/>
            <person name="Koch R."/>
            <person name="Major P."/>
            <person name="Gould S.B."/>
            <person name="Goremykin V.V."/>
            <person name="Rippka R."/>
            <person name="Tandeau de Marsac N."/>
            <person name="Gugger M."/>
            <person name="Lockhart P.J."/>
            <person name="Allen J.F."/>
            <person name="Brune I."/>
            <person name="Maus I."/>
            <person name="Puhler A."/>
            <person name="Martin W.F."/>
        </authorList>
    </citation>
    <scope>NUCLEOTIDE SEQUENCE [LARGE SCALE GENOMIC DNA]</scope>
    <source>
        <strain evidence="2 3">PCC 7110</strain>
    </source>
</reference>
<name>A0A139X3E8_9CYAN</name>
<dbReference type="RefSeq" id="WP_017740402.1">
    <property type="nucleotide sequence ID" value="NZ_KQ976354.1"/>
</dbReference>